<dbReference type="EMBL" id="CP003537">
    <property type="protein sequence ID" value="AGH96593.1"/>
    <property type="molecule type" value="Genomic_DNA"/>
</dbReference>
<feature type="region of interest" description="Disordered" evidence="1">
    <location>
        <begin position="41"/>
        <end position="67"/>
    </location>
</feature>
<evidence type="ECO:0000256" key="1">
    <source>
        <dbReference type="SAM" id="MobiDB-lite"/>
    </source>
</evidence>
<feature type="compositionally biased region" description="Low complexity" evidence="1">
    <location>
        <begin position="48"/>
        <end position="60"/>
    </location>
</feature>
<dbReference type="PATRIC" id="fig|1184267.3.peg.2410"/>
<keyword evidence="4" id="KW-1185">Reference proteome</keyword>
<accession>M4VBK6</accession>
<dbReference type="RefSeq" id="WP_015471083.1">
    <property type="nucleotide sequence ID" value="NC_020813.1"/>
</dbReference>
<dbReference type="KEGG" id="bex:A11Q_2377"/>
<organism evidence="3 4">
    <name type="scientific">Pseudobdellovibrio exovorus JSS</name>
    <dbReference type="NCBI Taxonomy" id="1184267"/>
    <lineage>
        <taxon>Bacteria</taxon>
        <taxon>Pseudomonadati</taxon>
        <taxon>Bdellovibrionota</taxon>
        <taxon>Bdellovibrionia</taxon>
        <taxon>Bdellovibrionales</taxon>
        <taxon>Pseudobdellovibrionaceae</taxon>
        <taxon>Pseudobdellovibrio</taxon>
    </lineage>
</organism>
<feature type="signal peptide" evidence="2">
    <location>
        <begin position="1"/>
        <end position="21"/>
    </location>
</feature>
<evidence type="ECO:0000313" key="4">
    <source>
        <dbReference type="Proteomes" id="UP000012040"/>
    </source>
</evidence>
<dbReference type="AlphaFoldDB" id="M4VBK6"/>
<gene>
    <name evidence="3" type="ORF">A11Q_2377</name>
</gene>
<evidence type="ECO:0000256" key="2">
    <source>
        <dbReference type="SAM" id="SignalP"/>
    </source>
</evidence>
<dbReference type="STRING" id="1184267.A11Q_2377"/>
<feature type="chain" id="PRO_5004060112" evidence="2">
    <location>
        <begin position="22"/>
        <end position="67"/>
    </location>
</feature>
<dbReference type="HOGENOM" id="CLU_2803793_0_0_7"/>
<name>M4VBK6_9BACT</name>
<keyword evidence="2" id="KW-0732">Signal</keyword>
<protein>
    <submittedName>
        <fullName evidence="3">Uncharacterized protein</fullName>
    </submittedName>
</protein>
<evidence type="ECO:0000313" key="3">
    <source>
        <dbReference type="EMBL" id="AGH96593.1"/>
    </source>
</evidence>
<sequence length="67" mass="6935">MKKIAIMFFASFLFVGAAAFAAGPEACPLLRNSSRTLHPDDSRVLPDSASVRAAPASVRSGNVGTGK</sequence>
<dbReference type="Proteomes" id="UP000012040">
    <property type="component" value="Chromosome"/>
</dbReference>
<proteinExistence type="predicted"/>
<reference evidence="3 4" key="1">
    <citation type="journal article" date="2013" name="ISME J.">
        <title>By their genes ye shall know them: genomic signatures of predatory bacteria.</title>
        <authorList>
            <person name="Pasternak Z."/>
            <person name="Pietrokovski S."/>
            <person name="Rotem O."/>
            <person name="Gophna U."/>
            <person name="Lurie-Weinberger M.N."/>
            <person name="Jurkevitch E."/>
        </authorList>
    </citation>
    <scope>NUCLEOTIDE SEQUENCE [LARGE SCALE GENOMIC DNA]</scope>
    <source>
        <strain evidence="3 4">JSS</strain>
    </source>
</reference>